<dbReference type="EMBL" id="CP034710">
    <property type="protein sequence ID" value="AZT39674.1"/>
    <property type="molecule type" value="Genomic_DNA"/>
</dbReference>
<feature type="transmembrane region" description="Helical" evidence="1">
    <location>
        <begin position="20"/>
        <end position="36"/>
    </location>
</feature>
<geneLocation type="plasmid" evidence="2">
    <name>pRSE21</name>
</geneLocation>
<evidence type="ECO:0008006" key="4">
    <source>
        <dbReference type="Google" id="ProtNLM"/>
    </source>
</evidence>
<evidence type="ECO:0000313" key="2">
    <source>
        <dbReference type="EMBL" id="AZT39674.1"/>
    </source>
</evidence>
<protein>
    <recommendedName>
        <fullName evidence="4">Phage holin</fullName>
    </recommendedName>
</protein>
<organism evidence="2">
    <name type="scientific">Salmonella enterica subsp. enterica serovar Karamoja</name>
    <dbReference type="NCBI Taxonomy" id="2500153"/>
    <lineage>
        <taxon>Bacteria</taxon>
        <taxon>Pseudomonadati</taxon>
        <taxon>Pseudomonadota</taxon>
        <taxon>Gammaproteobacteria</taxon>
        <taxon>Enterobacterales</taxon>
        <taxon>Enterobacteriaceae</taxon>
        <taxon>Salmonella</taxon>
    </lineage>
</organism>
<name>A0A3Q9MQJ3_SALET</name>
<dbReference type="AlphaFoldDB" id="A0A3Q9MQJ3"/>
<dbReference type="RefSeq" id="WP_168445671.1">
    <property type="nucleotide sequence ID" value="NZ_CP034699.1"/>
</dbReference>
<reference evidence="2" key="1">
    <citation type="submission" date="2018-12" db="EMBL/GenBank/DDBJ databases">
        <title>Complete genome sequences of twenty non-typhoidal Salmonella isolates from Rwanda.</title>
        <authorList>
            <person name="Byukusenge M."/>
            <person name="Li L."/>
            <person name="Subhashinie K."/>
            <person name="Nzayirambaho M."/>
            <person name="Kuchipudi S.V."/>
            <person name="Jayarao B.M."/>
        </authorList>
    </citation>
    <scope>NUCLEOTIDE SEQUENCE</scope>
    <source>
        <strain evidence="2">RSE21</strain>
        <strain evidence="3">RSE40</strain>
        <plasmid evidence="2">pRSE21</plasmid>
        <plasmid evidence="3">pRSE40</plasmid>
    </source>
</reference>
<geneLocation type="plasmid" evidence="3">
    <name>pRSE40</name>
</geneLocation>
<evidence type="ECO:0000313" key="3">
    <source>
        <dbReference type="EMBL" id="AZT44426.1"/>
    </source>
</evidence>
<keyword evidence="2" id="KW-0614">Plasmid</keyword>
<evidence type="ECO:0000256" key="1">
    <source>
        <dbReference type="SAM" id="Phobius"/>
    </source>
</evidence>
<accession>A0A3Q9MQJ3</accession>
<gene>
    <name evidence="3" type="ORF">EL007_24545</name>
    <name evidence="2" type="ORF">ELZ88_24395</name>
</gene>
<sequence length="121" mass="12968">MAGNVPASLASVITTSMGNPWVVIGAFAGSIIFIVSETEYTHWAKVGLFAASMLIGISSSDFIASLLSHVMLKYLDFRIDVPPSVGATVSAVLSVRILMYIANQHNNEESLLKIISKGLKR</sequence>
<feature type="transmembrane region" description="Helical" evidence="1">
    <location>
        <begin position="48"/>
        <end position="72"/>
    </location>
</feature>
<keyword evidence="1" id="KW-0472">Membrane</keyword>
<dbReference type="InterPro" id="IPR032637">
    <property type="entry name" value="Phage_holin-like"/>
</dbReference>
<proteinExistence type="predicted"/>
<keyword evidence="1" id="KW-0812">Transmembrane</keyword>
<dbReference type="Pfam" id="PF16931">
    <property type="entry name" value="Phage_holin_8"/>
    <property type="match status" value="1"/>
</dbReference>
<keyword evidence="1" id="KW-1133">Transmembrane helix</keyword>
<dbReference type="EMBL" id="CP034699">
    <property type="protein sequence ID" value="AZT44426.1"/>
    <property type="molecule type" value="Genomic_DNA"/>
</dbReference>